<proteinExistence type="predicted"/>
<evidence type="ECO:0000313" key="2">
    <source>
        <dbReference type="Proteomes" id="UP000663838"/>
    </source>
</evidence>
<dbReference type="AlphaFoldDB" id="A0A821TN94"/>
<accession>A0A821TN94</accession>
<dbReference type="EMBL" id="CAJOBS010004232">
    <property type="protein sequence ID" value="CAF4877092.1"/>
    <property type="molecule type" value="Genomic_DNA"/>
</dbReference>
<protein>
    <submittedName>
        <fullName evidence="1">Uncharacterized protein</fullName>
    </submittedName>
</protein>
<reference evidence="1" key="1">
    <citation type="submission" date="2021-02" db="EMBL/GenBank/DDBJ databases">
        <authorList>
            <person name="Nowell W R."/>
        </authorList>
    </citation>
    <scope>NUCLEOTIDE SEQUENCE</scope>
</reference>
<organism evidence="1 2">
    <name type="scientific">Rotaria socialis</name>
    <dbReference type="NCBI Taxonomy" id="392032"/>
    <lineage>
        <taxon>Eukaryota</taxon>
        <taxon>Metazoa</taxon>
        <taxon>Spiralia</taxon>
        <taxon>Gnathifera</taxon>
        <taxon>Rotifera</taxon>
        <taxon>Eurotatoria</taxon>
        <taxon>Bdelloidea</taxon>
        <taxon>Philodinida</taxon>
        <taxon>Philodinidae</taxon>
        <taxon>Rotaria</taxon>
    </lineage>
</organism>
<evidence type="ECO:0000313" key="1">
    <source>
        <dbReference type="EMBL" id="CAF4877092.1"/>
    </source>
</evidence>
<name>A0A821TN94_9BILA</name>
<gene>
    <name evidence="1" type="ORF">TOA249_LOCUS28953</name>
</gene>
<comment type="caution">
    <text evidence="1">The sequence shown here is derived from an EMBL/GenBank/DDBJ whole genome shotgun (WGS) entry which is preliminary data.</text>
</comment>
<dbReference type="Proteomes" id="UP000663838">
    <property type="component" value="Unassembled WGS sequence"/>
</dbReference>
<sequence>MNRPVFTTLVEELLEIGSLGARTCHKWSEIFISGDLDEFLEDGRGGKREPGFFDVFPELENMAKLYALEGCQRKAASFTSLELAQYVDKQYYDFTGEAKVTNDLIRSEKACRLDLRRWGCRFEKNTAKPYWAGDERSDVVEARKQFVQYFLTKKGSYYLISEGDNPDWIIPQNNPTILLFHDESCFRSGETTAKRWFFSEQTMPFFSKGRGRSLMLSDFLVSHPENPFFELSQSEWAAATAKYSELLEENNIEYIDRSASASIQVDNGAYFDNDAVLSQFTRLFKMLPFKQAHKNKVIIIIVDNARTHSAKEFSLEDFGMKPGTRCPIDQILYNAEMGQHQKLDCCFTSGRHKGKSKGLLILAEELKILVPPKTSLDHLKQLLSSHNAFQNLRLFFVFYFHIFDFTVFENISEIKA</sequence>